<keyword evidence="12" id="KW-0482">Metalloprotease</keyword>
<evidence type="ECO:0000256" key="12">
    <source>
        <dbReference type="ARBA" id="ARBA00023049"/>
    </source>
</evidence>
<dbReference type="PANTHER" id="PTHR12147">
    <property type="entry name" value="METALLOPEPTIDASE M28 FAMILY MEMBER"/>
    <property type="match status" value="1"/>
</dbReference>
<keyword evidence="13 16" id="KW-0472">Membrane</keyword>
<dbReference type="InterPro" id="IPR045175">
    <property type="entry name" value="M28_fam"/>
</dbReference>
<dbReference type="CDD" id="cd03875">
    <property type="entry name" value="M28_Fxna_like"/>
    <property type="match status" value="1"/>
</dbReference>
<evidence type="ECO:0000256" key="6">
    <source>
        <dbReference type="ARBA" id="ARBA00022670"/>
    </source>
</evidence>
<dbReference type="InterPro" id="IPR007484">
    <property type="entry name" value="Peptidase_M28"/>
</dbReference>
<feature type="transmembrane region" description="Helical" evidence="16">
    <location>
        <begin position="482"/>
        <end position="502"/>
    </location>
</feature>
<evidence type="ECO:0000256" key="10">
    <source>
        <dbReference type="ARBA" id="ARBA00022833"/>
    </source>
</evidence>
<evidence type="ECO:0000256" key="5">
    <source>
        <dbReference type="ARBA" id="ARBA00022554"/>
    </source>
</evidence>
<keyword evidence="5" id="KW-0926">Vacuole</keyword>
<keyword evidence="8 15" id="KW-0479">Metal-binding</keyword>
<evidence type="ECO:0000256" key="14">
    <source>
        <dbReference type="ARBA" id="ARBA00023180"/>
    </source>
</evidence>
<evidence type="ECO:0000256" key="11">
    <source>
        <dbReference type="ARBA" id="ARBA00022989"/>
    </source>
</evidence>
<dbReference type="STRING" id="930990.A0A067MZ12"/>
<evidence type="ECO:0000256" key="4">
    <source>
        <dbReference type="ARBA" id="ARBA00010918"/>
    </source>
</evidence>
<feature type="transmembrane region" description="Helical" evidence="16">
    <location>
        <begin position="592"/>
        <end position="612"/>
    </location>
</feature>
<dbReference type="Proteomes" id="UP000027195">
    <property type="component" value="Unassembled WGS sequence"/>
</dbReference>
<feature type="domain" description="Peptidase M28" evidence="17">
    <location>
        <begin position="131"/>
        <end position="312"/>
    </location>
</feature>
<comment type="function">
    <text evidence="2">May be involved in vacuolar sorting and osmoregulation.</text>
</comment>
<keyword evidence="14" id="KW-0325">Glycoprotein</keyword>
<dbReference type="InterPro" id="IPR048024">
    <property type="entry name" value="Fxna-like_M28_dom"/>
</dbReference>
<keyword evidence="9 15" id="KW-0378">Hydrolase</keyword>
<dbReference type="Pfam" id="PF22251">
    <property type="entry name" value="PFF1_TM"/>
    <property type="match status" value="2"/>
</dbReference>
<evidence type="ECO:0000259" key="19">
    <source>
        <dbReference type="Pfam" id="PF22251"/>
    </source>
</evidence>
<comment type="cofactor">
    <cofactor evidence="1">
        <name>Zn(2+)</name>
        <dbReference type="ChEBI" id="CHEBI:29105"/>
    </cofactor>
</comment>
<keyword evidence="10 15" id="KW-0862">Zinc</keyword>
<feature type="domain" description="Vacuolar membrane protease transmembrane" evidence="19">
    <location>
        <begin position="547"/>
        <end position="615"/>
    </location>
</feature>
<dbReference type="AlphaFoldDB" id="A0A067MZ12"/>
<feature type="transmembrane region" description="Helical" evidence="16">
    <location>
        <begin position="353"/>
        <end position="373"/>
    </location>
</feature>
<dbReference type="Pfam" id="PF22250">
    <property type="entry name" value="PFF1_C"/>
    <property type="match status" value="1"/>
</dbReference>
<protein>
    <recommendedName>
        <fullName evidence="15">Peptide hydrolase</fullName>
        <ecNumber evidence="15">3.4.-.-</ecNumber>
    </recommendedName>
</protein>
<feature type="transmembrane region" description="Helical" evidence="16">
    <location>
        <begin position="20"/>
        <end position="43"/>
    </location>
</feature>
<dbReference type="EC" id="3.4.-.-" evidence="15"/>
<feature type="transmembrane region" description="Helical" evidence="16">
    <location>
        <begin position="424"/>
        <end position="446"/>
    </location>
</feature>
<evidence type="ECO:0000256" key="9">
    <source>
        <dbReference type="ARBA" id="ARBA00022801"/>
    </source>
</evidence>
<comment type="similarity">
    <text evidence="4 15">Belongs to the peptidase M28 family.</text>
</comment>
<name>A0A067MZ12_BOTB1</name>
<dbReference type="OrthoDB" id="76293at2759"/>
<dbReference type="Pfam" id="PF04389">
    <property type="entry name" value="Peptidase_M28"/>
    <property type="match status" value="1"/>
</dbReference>
<dbReference type="PANTHER" id="PTHR12147:SF58">
    <property type="entry name" value="VACUOLAR MEMBRANE PROTEASE"/>
    <property type="match status" value="1"/>
</dbReference>
<evidence type="ECO:0000256" key="3">
    <source>
        <dbReference type="ARBA" id="ARBA00004128"/>
    </source>
</evidence>
<evidence type="ECO:0000256" key="8">
    <source>
        <dbReference type="ARBA" id="ARBA00022723"/>
    </source>
</evidence>
<sequence>MPSHSHSHSHSGRSRLLPFVSFGLFPVTILVTVVYAIIFFVAIDSHESPAPYPPGLVKHDLDLSAAWRDLKVIAEKPHPYNSHHNDVIRDYILSRVSDIANAYPGKVQVISDVHSNTTYVDTYFVYYEGNNILVSVPGSKPDLPAVLFSAHFDSVSTAPGATDAGMGLVSMIHLVEYFAKNKHERTAIFNLNNGEEDWLNGAHAFFEHPLSKQVETFLNLEGAGSGGRPILFRTSNARVARSFRDVDNPHGTSASSDVFKRGLIRSDTDYEVYTHRGLKGLDVAFYRARSRYHTKYDSVPSLNGRASLWAMMDAARVSGNGLLNDLSTAGNEDPAVYFDILGKAILIFERKTFLIINIVLLILGPLIVGGVAYLTTKKEKYVWTGAGWGRTPVAYVTGGVVGGLLAALYTWINPFIVYSSSYPVIISFVAAIYVTIYVVLHTLFYFRPVPYQRVQVNLEHSIIWWIALVVDTKLLHQDDVTGLYIITILYFGSILAVIVSYLELLQTPHPDKPTNGDVEHSGDEVVDASERTPLIASRARAADCIEEHPAAWYWIPEFILSVPFPAMLLSQSILITLTALSQTLSDGSDADLVYYATCFLAFMIVIPLGPYIQKTHVLVPLFLAFVFLGTFIYNLTAFPFSNESPLKVFFQQSINLDTGSNLVYLTGVDGYLQSYDDNIIIELPSAHGQTLDCGHDPKKKELTRCSWEGLFPRVVPQHNLVDATGDVDYSSWLKVEATRHGSNMASFTIRPQNTRNCRIYFDSPVDSLYVKGGNQEVQEGYPVPEGGVKEARLWSRTWDREFELTVGWVNATDAFTGRVACEWAELDGGKIPALDEVLAFLPNWAVVTKASDGLVEGWKSFEI</sequence>
<keyword evidence="11 16" id="KW-1133">Transmembrane helix</keyword>
<dbReference type="FunCoup" id="A0A067MZ12">
    <property type="interactions" value="11"/>
</dbReference>
<dbReference type="GO" id="GO:0008235">
    <property type="term" value="F:metalloexopeptidase activity"/>
    <property type="evidence" value="ECO:0007669"/>
    <property type="project" value="InterPro"/>
</dbReference>
<evidence type="ECO:0000313" key="21">
    <source>
        <dbReference type="Proteomes" id="UP000027195"/>
    </source>
</evidence>
<keyword evidence="21" id="KW-1185">Reference proteome</keyword>
<dbReference type="GO" id="GO:0006508">
    <property type="term" value="P:proteolysis"/>
    <property type="evidence" value="ECO:0007669"/>
    <property type="project" value="UniProtKB-KW"/>
</dbReference>
<dbReference type="EMBL" id="KL198018">
    <property type="protein sequence ID" value="KDQ19935.1"/>
    <property type="molecule type" value="Genomic_DNA"/>
</dbReference>
<evidence type="ECO:0000259" key="17">
    <source>
        <dbReference type="Pfam" id="PF04389"/>
    </source>
</evidence>
<evidence type="ECO:0000256" key="2">
    <source>
        <dbReference type="ARBA" id="ARBA00003273"/>
    </source>
</evidence>
<feature type="domain" description="Vacuolar membrane protease transmembrane" evidence="19">
    <location>
        <begin position="390"/>
        <end position="521"/>
    </location>
</feature>
<evidence type="ECO:0000259" key="18">
    <source>
        <dbReference type="Pfam" id="PF22250"/>
    </source>
</evidence>
<reference evidence="21" key="1">
    <citation type="journal article" date="2014" name="Proc. Natl. Acad. Sci. U.S.A.">
        <title>Extensive sampling of basidiomycete genomes demonstrates inadequacy of the white-rot/brown-rot paradigm for wood decay fungi.</title>
        <authorList>
            <person name="Riley R."/>
            <person name="Salamov A.A."/>
            <person name="Brown D.W."/>
            <person name="Nagy L.G."/>
            <person name="Floudas D."/>
            <person name="Held B.W."/>
            <person name="Levasseur A."/>
            <person name="Lombard V."/>
            <person name="Morin E."/>
            <person name="Otillar R."/>
            <person name="Lindquist E.A."/>
            <person name="Sun H."/>
            <person name="LaButti K.M."/>
            <person name="Schmutz J."/>
            <person name="Jabbour D."/>
            <person name="Luo H."/>
            <person name="Baker S.E."/>
            <person name="Pisabarro A.G."/>
            <person name="Walton J.D."/>
            <person name="Blanchette R.A."/>
            <person name="Henrissat B."/>
            <person name="Martin F."/>
            <person name="Cullen D."/>
            <person name="Hibbett D.S."/>
            <person name="Grigoriev I.V."/>
        </authorList>
    </citation>
    <scope>NUCLEOTIDE SEQUENCE [LARGE SCALE GENOMIC DNA]</scope>
    <source>
        <strain evidence="21">FD-172 SS1</strain>
    </source>
</reference>
<comment type="subcellular location">
    <subcellularLocation>
        <location evidence="3">Vacuole membrane</location>
        <topology evidence="3">Multi-pass membrane protein</topology>
    </subcellularLocation>
</comment>
<dbReference type="GO" id="GO:0005774">
    <property type="term" value="C:vacuolar membrane"/>
    <property type="evidence" value="ECO:0007669"/>
    <property type="project" value="UniProtKB-SubCell"/>
</dbReference>
<dbReference type="InParanoid" id="A0A067MZ12"/>
<dbReference type="Gene3D" id="3.40.630.10">
    <property type="entry name" value="Zn peptidases"/>
    <property type="match status" value="1"/>
</dbReference>
<accession>A0A067MZ12</accession>
<keyword evidence="7 16" id="KW-0812">Transmembrane</keyword>
<dbReference type="GO" id="GO:0046872">
    <property type="term" value="F:metal ion binding"/>
    <property type="evidence" value="ECO:0007669"/>
    <property type="project" value="UniProtKB-KW"/>
</dbReference>
<gene>
    <name evidence="20" type="ORF">BOTBODRAFT_152526</name>
</gene>
<feature type="transmembrane region" description="Helical" evidence="16">
    <location>
        <begin position="618"/>
        <end position="640"/>
    </location>
</feature>
<feature type="transmembrane region" description="Helical" evidence="16">
    <location>
        <begin position="558"/>
        <end position="580"/>
    </location>
</feature>
<feature type="transmembrane region" description="Helical" evidence="16">
    <location>
        <begin position="393"/>
        <end position="412"/>
    </location>
</feature>
<evidence type="ECO:0000313" key="20">
    <source>
        <dbReference type="EMBL" id="KDQ19935.1"/>
    </source>
</evidence>
<keyword evidence="6 15" id="KW-0645">Protease</keyword>
<evidence type="ECO:0000256" key="13">
    <source>
        <dbReference type="ARBA" id="ARBA00023136"/>
    </source>
</evidence>
<feature type="domain" description="Vacuolar membrane protease C-terminal" evidence="18">
    <location>
        <begin position="646"/>
        <end position="856"/>
    </location>
</feature>
<evidence type="ECO:0000256" key="15">
    <source>
        <dbReference type="RuleBase" id="RU361240"/>
    </source>
</evidence>
<organism evidence="20 21">
    <name type="scientific">Botryobasidium botryosum (strain FD-172 SS1)</name>
    <dbReference type="NCBI Taxonomy" id="930990"/>
    <lineage>
        <taxon>Eukaryota</taxon>
        <taxon>Fungi</taxon>
        <taxon>Dikarya</taxon>
        <taxon>Basidiomycota</taxon>
        <taxon>Agaricomycotina</taxon>
        <taxon>Agaricomycetes</taxon>
        <taxon>Cantharellales</taxon>
        <taxon>Botryobasidiaceae</taxon>
        <taxon>Botryobasidium</taxon>
    </lineage>
</organism>
<proteinExistence type="inferred from homology"/>
<dbReference type="InterPro" id="IPR053976">
    <property type="entry name" value="PFF1_TM"/>
</dbReference>
<dbReference type="SUPFAM" id="SSF53187">
    <property type="entry name" value="Zn-dependent exopeptidases"/>
    <property type="match status" value="1"/>
</dbReference>
<dbReference type="InterPro" id="IPR053975">
    <property type="entry name" value="PFF1_C"/>
</dbReference>
<evidence type="ECO:0000256" key="16">
    <source>
        <dbReference type="SAM" id="Phobius"/>
    </source>
</evidence>
<dbReference type="HOGENOM" id="CLU_006412_1_0_1"/>
<evidence type="ECO:0000256" key="7">
    <source>
        <dbReference type="ARBA" id="ARBA00022692"/>
    </source>
</evidence>
<evidence type="ECO:0000256" key="1">
    <source>
        <dbReference type="ARBA" id="ARBA00001947"/>
    </source>
</evidence>